<dbReference type="AlphaFoldDB" id="A0A853BZZ8"/>
<evidence type="ECO:0000256" key="1">
    <source>
        <dbReference type="SAM" id="MobiDB-lite"/>
    </source>
</evidence>
<dbReference type="EMBL" id="JACCFP010000001">
    <property type="protein sequence ID" value="NYJ00719.1"/>
    <property type="molecule type" value="Genomic_DNA"/>
</dbReference>
<keyword evidence="4" id="KW-1185">Reference proteome</keyword>
<feature type="chain" id="PRO_5032792617" evidence="2">
    <location>
        <begin position="31"/>
        <end position="168"/>
    </location>
</feature>
<proteinExistence type="predicted"/>
<name>A0A853BZZ8_9ACTN</name>
<feature type="region of interest" description="Disordered" evidence="1">
    <location>
        <begin position="149"/>
        <end position="168"/>
    </location>
</feature>
<keyword evidence="2" id="KW-0732">Signal</keyword>
<comment type="caution">
    <text evidence="3">The sequence shown here is derived from an EMBL/GenBank/DDBJ whole genome shotgun (WGS) entry which is preliminary data.</text>
</comment>
<evidence type="ECO:0000313" key="3">
    <source>
        <dbReference type="EMBL" id="NYJ00719.1"/>
    </source>
</evidence>
<feature type="signal peptide" evidence="2">
    <location>
        <begin position="1"/>
        <end position="30"/>
    </location>
</feature>
<dbReference type="Proteomes" id="UP000530424">
    <property type="component" value="Unassembled WGS sequence"/>
</dbReference>
<dbReference type="RefSeq" id="WP_179667269.1">
    <property type="nucleotide sequence ID" value="NZ_JACCFP010000001.1"/>
</dbReference>
<organism evidence="3 4">
    <name type="scientific">Nocardioides thalensis</name>
    <dbReference type="NCBI Taxonomy" id="1914755"/>
    <lineage>
        <taxon>Bacteria</taxon>
        <taxon>Bacillati</taxon>
        <taxon>Actinomycetota</taxon>
        <taxon>Actinomycetes</taxon>
        <taxon>Propionibacteriales</taxon>
        <taxon>Nocardioidaceae</taxon>
        <taxon>Nocardioides</taxon>
    </lineage>
</organism>
<dbReference type="PROSITE" id="PS51257">
    <property type="entry name" value="PROKAR_LIPOPROTEIN"/>
    <property type="match status" value="1"/>
</dbReference>
<protein>
    <submittedName>
        <fullName evidence="3">Uncharacterized protein</fullName>
    </submittedName>
</protein>
<accession>A0A853BZZ8</accession>
<reference evidence="3 4" key="1">
    <citation type="submission" date="2020-07" db="EMBL/GenBank/DDBJ databases">
        <title>Sequencing the genomes of 1000 actinobacteria strains.</title>
        <authorList>
            <person name="Klenk H.-P."/>
        </authorList>
    </citation>
    <scope>NUCLEOTIDE SEQUENCE [LARGE SCALE GENOMIC DNA]</scope>
    <source>
        <strain evidence="3 4">DSM 103833</strain>
    </source>
</reference>
<sequence>MAHIRSTISAALVAIVSCLAVLLTSSPASAERVVLTDGAGEGTGSDITEVVVHHKAERIRFKVDLAAMPGTFVTMNLDVPDGKKWEWLVSFDNLSSRLVYVYPRDGGADDWTCRERPTIQYPEDGGAVYRFAFARSCFDSPESVRVKVRSEDRDSGDVTRWSDWAESA</sequence>
<evidence type="ECO:0000256" key="2">
    <source>
        <dbReference type="SAM" id="SignalP"/>
    </source>
</evidence>
<evidence type="ECO:0000313" key="4">
    <source>
        <dbReference type="Proteomes" id="UP000530424"/>
    </source>
</evidence>
<gene>
    <name evidence="3" type="ORF">HNR19_001417</name>
</gene>